<dbReference type="EMBL" id="JAXIOK010000023">
    <property type="protein sequence ID" value="KAK4743537.1"/>
    <property type="molecule type" value="Genomic_DNA"/>
</dbReference>
<organism evidence="7 8">
    <name type="scientific">Trapa incisa</name>
    <dbReference type="NCBI Taxonomy" id="236973"/>
    <lineage>
        <taxon>Eukaryota</taxon>
        <taxon>Viridiplantae</taxon>
        <taxon>Streptophyta</taxon>
        <taxon>Embryophyta</taxon>
        <taxon>Tracheophyta</taxon>
        <taxon>Spermatophyta</taxon>
        <taxon>Magnoliopsida</taxon>
        <taxon>eudicotyledons</taxon>
        <taxon>Gunneridae</taxon>
        <taxon>Pentapetalae</taxon>
        <taxon>rosids</taxon>
        <taxon>malvids</taxon>
        <taxon>Myrtales</taxon>
        <taxon>Lythraceae</taxon>
        <taxon>Trapa</taxon>
    </lineage>
</organism>
<evidence type="ECO:0000256" key="5">
    <source>
        <dbReference type="ARBA" id="ARBA00024045"/>
    </source>
</evidence>
<accession>A0AAN7GPP1</accession>
<evidence type="ECO:0000256" key="3">
    <source>
        <dbReference type="ARBA" id="ARBA00023288"/>
    </source>
</evidence>
<evidence type="ECO:0000259" key="6">
    <source>
        <dbReference type="PROSITE" id="PS50846"/>
    </source>
</evidence>
<evidence type="ECO:0000256" key="4">
    <source>
        <dbReference type="ARBA" id="ARBA00023289"/>
    </source>
</evidence>
<evidence type="ECO:0000313" key="7">
    <source>
        <dbReference type="EMBL" id="KAK4743537.1"/>
    </source>
</evidence>
<evidence type="ECO:0000256" key="1">
    <source>
        <dbReference type="ARBA" id="ARBA00022481"/>
    </source>
</evidence>
<keyword evidence="1" id="KW-0488">Methylation</keyword>
<sequence length="205" mass="22559">MEKRIEVKVSVGDETRRQKALEAVSKLKGIRYMRIDVQMGTLVVRGGFDPVCVTKVLKKLCGSAAIDSLKEVPPPSPSPIDNMRLIVVRVMVGDETKRQKVLEAVAKLKGIMGVYIMAEKGTLTIGGVGVDPVCVIMKLRKVCEGATIDNVKDPPKKPAEEKDKDPTISDVPCCLSHYWPGYYGPIPPPYPLCYEEYNPNTCVIV</sequence>
<dbReference type="PANTHER" id="PTHR45811:SF50">
    <property type="entry name" value="HEAVY METAL-ASSOCIATED ISOPRENYLATED PLANT PROTEIN 12-RELATED"/>
    <property type="match status" value="1"/>
</dbReference>
<gene>
    <name evidence="7" type="ORF">SAY87_001538</name>
</gene>
<proteinExistence type="inferred from homology"/>
<dbReference type="InterPro" id="IPR006121">
    <property type="entry name" value="HMA_dom"/>
</dbReference>
<protein>
    <recommendedName>
        <fullName evidence="6">HMA domain-containing protein</fullName>
    </recommendedName>
</protein>
<keyword evidence="4" id="KW-0636">Prenylation</keyword>
<comment type="similarity">
    <text evidence="5">Belongs to the HIPP family.</text>
</comment>
<keyword evidence="8" id="KW-1185">Reference proteome</keyword>
<keyword evidence="2" id="KW-0479">Metal-binding</keyword>
<dbReference type="AlphaFoldDB" id="A0AAN7GPP1"/>
<dbReference type="PANTHER" id="PTHR45811">
    <property type="entry name" value="COPPER TRANSPORT PROTEIN FAMILY-RELATED"/>
    <property type="match status" value="1"/>
</dbReference>
<feature type="domain" description="HMA" evidence="6">
    <location>
        <begin position="2"/>
        <end position="69"/>
    </location>
</feature>
<dbReference type="InterPro" id="IPR051863">
    <property type="entry name" value="HIPP"/>
</dbReference>
<evidence type="ECO:0000256" key="2">
    <source>
        <dbReference type="ARBA" id="ARBA00022723"/>
    </source>
</evidence>
<name>A0AAN7GPP1_9MYRT</name>
<dbReference type="Proteomes" id="UP001345219">
    <property type="component" value="Chromosome 1"/>
</dbReference>
<reference evidence="7 8" key="1">
    <citation type="journal article" date="2023" name="Hortic Res">
        <title>Pangenome of water caltrop reveals structural variations and asymmetric subgenome divergence after allopolyploidization.</title>
        <authorList>
            <person name="Zhang X."/>
            <person name="Chen Y."/>
            <person name="Wang L."/>
            <person name="Yuan Y."/>
            <person name="Fang M."/>
            <person name="Shi L."/>
            <person name="Lu R."/>
            <person name="Comes H.P."/>
            <person name="Ma Y."/>
            <person name="Chen Y."/>
            <person name="Huang G."/>
            <person name="Zhou Y."/>
            <person name="Zheng Z."/>
            <person name="Qiu Y."/>
        </authorList>
    </citation>
    <scope>NUCLEOTIDE SEQUENCE [LARGE SCALE GENOMIC DNA]</scope>
    <source>
        <tissue evidence="7">Roots</tissue>
    </source>
</reference>
<dbReference type="PROSITE" id="PS50846">
    <property type="entry name" value="HMA_2"/>
    <property type="match status" value="1"/>
</dbReference>
<evidence type="ECO:0000313" key="8">
    <source>
        <dbReference type="Proteomes" id="UP001345219"/>
    </source>
</evidence>
<dbReference type="Gene3D" id="3.30.70.100">
    <property type="match status" value="2"/>
</dbReference>
<keyword evidence="3" id="KW-0449">Lipoprotein</keyword>
<comment type="caution">
    <text evidence="7">The sequence shown here is derived from an EMBL/GenBank/DDBJ whole genome shotgun (WGS) entry which is preliminary data.</text>
</comment>
<dbReference type="GO" id="GO:0046872">
    <property type="term" value="F:metal ion binding"/>
    <property type="evidence" value="ECO:0007669"/>
    <property type="project" value="UniProtKB-KW"/>
</dbReference>